<dbReference type="KEGG" id="cmg:NC81_00175"/>
<evidence type="ECO:0000313" key="1">
    <source>
        <dbReference type="EMBL" id="AJR10139.1"/>
    </source>
</evidence>
<dbReference type="PATRIC" id="fig|243161.6.peg.44"/>
<evidence type="ECO:0000313" key="2">
    <source>
        <dbReference type="Proteomes" id="UP000260363"/>
    </source>
</evidence>
<dbReference type="STRING" id="83560.NC80_00170"/>
<dbReference type="Pfam" id="PF05932">
    <property type="entry name" value="CesT"/>
    <property type="match status" value="1"/>
</dbReference>
<dbReference type="GeneID" id="1245559"/>
<accession>A0A069ZX43</accession>
<dbReference type="AlphaFoldDB" id="A0A069ZX43"/>
<dbReference type="SUPFAM" id="SSF69635">
    <property type="entry name" value="Type III secretory system chaperone-like"/>
    <property type="match status" value="1"/>
</dbReference>
<protein>
    <recommendedName>
        <fullName evidence="3">Type III secretion system chaperone</fullName>
    </recommendedName>
</protein>
<evidence type="ECO:0008006" key="3">
    <source>
        <dbReference type="Google" id="ProtNLM"/>
    </source>
</evidence>
<dbReference type="CDD" id="cd16364">
    <property type="entry name" value="T3SC_I-like"/>
    <property type="match status" value="1"/>
</dbReference>
<dbReference type="KEGG" id="cmx:DNC_00175"/>
<dbReference type="InterPro" id="IPR010261">
    <property type="entry name" value="Tir_chaperone"/>
</dbReference>
<dbReference type="Proteomes" id="UP000260363">
    <property type="component" value="Chromosome"/>
</dbReference>
<dbReference type="GO" id="GO:0030254">
    <property type="term" value="P:protein secretion by the type III secretion system"/>
    <property type="evidence" value="ECO:0007669"/>
    <property type="project" value="InterPro"/>
</dbReference>
<reference evidence="1 2" key="1">
    <citation type="submission" date="2014-02" db="EMBL/GenBank/DDBJ databases">
        <authorList>
            <person name="Chen C."/>
            <person name="Conrad T.A."/>
            <person name="Zhou Z."/>
            <person name="Lai Z."/>
            <person name="Zhong G."/>
        </authorList>
    </citation>
    <scope>NUCLEOTIDE SEQUENCE [LARGE SCALE GENOMIC DNA]</scope>
    <source>
        <strain evidence="1 2">Nigg3-28</strain>
    </source>
</reference>
<dbReference type="Gene3D" id="3.30.1460.10">
    <property type="match status" value="1"/>
</dbReference>
<sequence>MLEKLIKNFVAYMGVASELELDADGSYVLPISDLVRMRVRQNADEEIIISAFLGEIPASMDIEKAYARMMEGNLFGHETGGAALGLDSDGHAVLVRRVPGEVSQEDFANYIESVLNHAEAWLEDLGLSKMEQE</sequence>
<dbReference type="SMR" id="A0A069ZX43"/>
<dbReference type="OMA" id="FARHIEC"/>
<gene>
    <name evidence="1" type="ORF">BD36_00185</name>
</gene>
<dbReference type="RefSeq" id="WP_010229176.1">
    <property type="nucleotide sequence ID" value="NZ_CP007217.1"/>
</dbReference>
<name>A0A069ZX43_CHLMR</name>
<dbReference type="EMBL" id="CP007217">
    <property type="protein sequence ID" value="AJR10139.1"/>
    <property type="molecule type" value="Genomic_DNA"/>
</dbReference>
<dbReference type="KEGG" id="cmm:NC80_00170"/>
<organism evidence="1 2">
    <name type="scientific">Chlamydia muridarum</name>
    <dbReference type="NCBI Taxonomy" id="83560"/>
    <lineage>
        <taxon>Bacteria</taxon>
        <taxon>Pseudomonadati</taxon>
        <taxon>Chlamydiota</taxon>
        <taxon>Chlamydiia</taxon>
        <taxon>Chlamydiales</taxon>
        <taxon>Chlamydiaceae</taxon>
        <taxon>Chlamydia/Chlamydophila group</taxon>
        <taxon>Chlamydia</taxon>
    </lineage>
</organism>
<proteinExistence type="predicted"/>